<dbReference type="InterPro" id="IPR038726">
    <property type="entry name" value="PDDEXK_AddAB-type"/>
</dbReference>
<keyword evidence="6 15" id="KW-0347">Helicase</keyword>
<dbReference type="GO" id="GO:0000725">
    <property type="term" value="P:recombinational repair"/>
    <property type="evidence" value="ECO:0007669"/>
    <property type="project" value="TreeGrafter"/>
</dbReference>
<dbReference type="EC" id="5.6.2.4" evidence="13"/>
<evidence type="ECO:0000256" key="8">
    <source>
        <dbReference type="ARBA" id="ARBA00022840"/>
    </source>
</evidence>
<dbReference type="Proteomes" id="UP000185628">
    <property type="component" value="Unassembled WGS sequence"/>
</dbReference>
<dbReference type="Gene3D" id="3.90.320.10">
    <property type="match status" value="1"/>
</dbReference>
<dbReference type="Pfam" id="PF12705">
    <property type="entry name" value="PDDEXK_1"/>
    <property type="match status" value="1"/>
</dbReference>
<evidence type="ECO:0000256" key="14">
    <source>
        <dbReference type="ARBA" id="ARBA00048988"/>
    </source>
</evidence>
<evidence type="ECO:0000256" key="6">
    <source>
        <dbReference type="ARBA" id="ARBA00022806"/>
    </source>
</evidence>
<reference evidence="19" key="1">
    <citation type="submission" date="2016-12" db="EMBL/GenBank/DDBJ databases">
        <authorList>
            <person name="Meng X."/>
        </authorList>
    </citation>
    <scope>NUCLEOTIDE SEQUENCE [LARGE SCALE GENOMIC DNA]</scope>
    <source>
        <strain evidence="19">DSM 19116</strain>
    </source>
</reference>
<dbReference type="GO" id="GO:0043138">
    <property type="term" value="F:3'-5' DNA helicase activity"/>
    <property type="evidence" value="ECO:0007669"/>
    <property type="project" value="UniProtKB-EC"/>
</dbReference>
<evidence type="ECO:0000256" key="11">
    <source>
        <dbReference type="ARBA" id="ARBA00023235"/>
    </source>
</evidence>
<dbReference type="PROSITE" id="PS51198">
    <property type="entry name" value="UVRD_HELICASE_ATP_BIND"/>
    <property type="match status" value="1"/>
</dbReference>
<evidence type="ECO:0000256" key="3">
    <source>
        <dbReference type="ARBA" id="ARBA00022741"/>
    </source>
</evidence>
<protein>
    <recommendedName>
        <fullName evidence="13">DNA 3'-5' helicase</fullName>
        <ecNumber evidence="13">5.6.2.4</ecNumber>
    </recommendedName>
</protein>
<name>A0A1Q5Q1C3_9ACTO</name>
<keyword evidence="3 15" id="KW-0547">Nucleotide-binding</keyword>
<evidence type="ECO:0000313" key="18">
    <source>
        <dbReference type="EMBL" id="OKL53638.1"/>
    </source>
</evidence>
<evidence type="ECO:0000256" key="1">
    <source>
        <dbReference type="ARBA" id="ARBA00009922"/>
    </source>
</evidence>
<comment type="similarity">
    <text evidence="1">Belongs to the helicase family. UvrD subfamily.</text>
</comment>
<evidence type="ECO:0000256" key="12">
    <source>
        <dbReference type="ARBA" id="ARBA00034617"/>
    </source>
</evidence>
<dbReference type="GO" id="GO:0005829">
    <property type="term" value="C:cytosol"/>
    <property type="evidence" value="ECO:0007669"/>
    <property type="project" value="TreeGrafter"/>
</dbReference>
<organism evidence="18 19">
    <name type="scientific">Bowdeniella nasicola</name>
    <dbReference type="NCBI Taxonomy" id="208480"/>
    <lineage>
        <taxon>Bacteria</taxon>
        <taxon>Bacillati</taxon>
        <taxon>Actinomycetota</taxon>
        <taxon>Actinomycetes</taxon>
        <taxon>Actinomycetales</taxon>
        <taxon>Actinomycetaceae</taxon>
        <taxon>Bowdeniella</taxon>
    </lineage>
</organism>
<evidence type="ECO:0000256" key="9">
    <source>
        <dbReference type="ARBA" id="ARBA00023125"/>
    </source>
</evidence>
<dbReference type="EMBL" id="MQVR01000048">
    <property type="protein sequence ID" value="OKL53638.1"/>
    <property type="molecule type" value="Genomic_DNA"/>
</dbReference>
<dbReference type="InterPro" id="IPR014017">
    <property type="entry name" value="DNA_helicase_UvrD-like_C"/>
</dbReference>
<dbReference type="GO" id="GO:0003677">
    <property type="term" value="F:DNA binding"/>
    <property type="evidence" value="ECO:0007669"/>
    <property type="project" value="UniProtKB-KW"/>
</dbReference>
<keyword evidence="4" id="KW-0227">DNA damage</keyword>
<comment type="catalytic activity">
    <reaction evidence="14">
        <text>ATP + H2O = ADP + phosphate + H(+)</text>
        <dbReference type="Rhea" id="RHEA:13065"/>
        <dbReference type="ChEBI" id="CHEBI:15377"/>
        <dbReference type="ChEBI" id="CHEBI:15378"/>
        <dbReference type="ChEBI" id="CHEBI:30616"/>
        <dbReference type="ChEBI" id="CHEBI:43474"/>
        <dbReference type="ChEBI" id="CHEBI:456216"/>
        <dbReference type="EC" id="5.6.2.4"/>
    </reaction>
</comment>
<dbReference type="GO" id="GO:0033202">
    <property type="term" value="C:DNA helicase complex"/>
    <property type="evidence" value="ECO:0007669"/>
    <property type="project" value="TreeGrafter"/>
</dbReference>
<feature type="domain" description="UvrD-like helicase C-terminal" evidence="17">
    <location>
        <begin position="319"/>
        <end position="669"/>
    </location>
</feature>
<dbReference type="InterPro" id="IPR011604">
    <property type="entry name" value="PDDEXK-like_dom_sf"/>
</dbReference>
<proteinExistence type="inferred from homology"/>
<dbReference type="PANTHER" id="PTHR11070:SF59">
    <property type="entry name" value="DNA 3'-5' HELICASE"/>
    <property type="match status" value="1"/>
</dbReference>
<keyword evidence="10" id="KW-0234">DNA repair</keyword>
<dbReference type="GO" id="GO:0005524">
    <property type="term" value="F:ATP binding"/>
    <property type="evidence" value="ECO:0007669"/>
    <property type="project" value="UniProtKB-UniRule"/>
</dbReference>
<evidence type="ECO:0000259" key="17">
    <source>
        <dbReference type="PROSITE" id="PS51217"/>
    </source>
</evidence>
<dbReference type="InterPro" id="IPR000212">
    <property type="entry name" value="DNA_helicase_UvrD/REP"/>
</dbReference>
<dbReference type="InterPro" id="IPR014016">
    <property type="entry name" value="UvrD-like_ATP-bd"/>
</dbReference>
<feature type="binding site" evidence="15">
    <location>
        <begin position="37"/>
        <end position="44"/>
    </location>
    <ligand>
        <name>ATP</name>
        <dbReference type="ChEBI" id="CHEBI:30616"/>
    </ligand>
</feature>
<sequence>MRIIDVPRRYAALSAETLTDQQRAFVEHSGPISLAVGGPGTGKTSAVIEKAHAELAAGHHVVVLGRGRLAADELHSELRARLGDRTPMRTSYTMSSLAFALLALRAESDSEPPPRMVTGAETDAVLTDIIADVIDRGPEDPTNARIYSALAAAGLPDEILGVERFRHELRDSIMRAQECDRGPGDICALADEMSVPVWHLVAEFYERYEQLQSLASATEDQGERLDVSALVAAAAGAVRHWPAAEGGLPDWVIIDDAHELTNAGWALVDALRDHHVRIALVANPDQSVEIFRGARPDFIAEYGPALPLSHSFLHPESRGAILRDLAASIPTAGLTVQRHWQAESGGEKPVAHVLPTASQEEHHVVNLVRSFALTGHRDELGATREEATAPAKPYSLRQIAIVTRSSADAQRFARALRHAGIQVQTSQTEVLLSEEPAIAPLLSAARIAVDYGAIVEGLIRPGLRGGDADRALTTSEEFLDRVDQLHESVRELLTSPLIRVDPADVRRIMRACAAADAADSTGIGTAQGRVKLRLIEACLMPPAAALLPAELQAGPRKLAEALKRASTSAANSEPAESVLWDVWEECGRAEIWRDQALAGGLVGATADHNLDAVMALFKVAATHAERNFGASASVFLDDLERQSIPTDTLADHGQIPEAVSVLTVGQAAGRHWPVVIIPGLYDGAWPDTRIRDTTLRWQSLVDIFSGRQDPSRPLGEADAESYAAARRETIAGELRMFLAACACASEHLILTSVDDGETLPSVLVTKADPNPTWDYGRRQLSPRGMVAALRAALEDDDTREAERAQLAARLATLARLDVPGADPATWPGLWEPTTTAEAFPPEVPASLGPSDLESILTCPLRRFLERAGAQSESTLAMNSGTLIHQLAEEYGAKEIPENELRAEMRERLDELLLEFPLPRRNGWEANRVRQELEIMTDRLAQYLASHQGKVELETKMKFDAHGLHINGRLDRIEHNPEGARIVDFKTSSKAITGTQAQANPQLALYQYAYEKDSGAPSQGATLVYLKGESSGKATTRVQSALSETEINMDEYLTTARTFIERGEKKAFVNGRCGFCPVRSSCPAQPEGQRVV</sequence>
<dbReference type="PANTHER" id="PTHR11070">
    <property type="entry name" value="UVRD / RECB / PCRA DNA HELICASE FAMILY MEMBER"/>
    <property type="match status" value="1"/>
</dbReference>
<comment type="catalytic activity">
    <reaction evidence="12">
        <text>Couples ATP hydrolysis with the unwinding of duplex DNA by translocating in the 3'-5' direction.</text>
        <dbReference type="EC" id="5.6.2.4"/>
    </reaction>
</comment>
<keyword evidence="8 15" id="KW-0067">ATP-binding</keyword>
<keyword evidence="7" id="KW-0269">Exonuclease</keyword>
<keyword evidence="11" id="KW-0413">Isomerase</keyword>
<evidence type="ECO:0000256" key="2">
    <source>
        <dbReference type="ARBA" id="ARBA00022722"/>
    </source>
</evidence>
<dbReference type="GO" id="GO:0004527">
    <property type="term" value="F:exonuclease activity"/>
    <property type="evidence" value="ECO:0007669"/>
    <property type="project" value="UniProtKB-KW"/>
</dbReference>
<accession>A0A1Q5Q1C3</accession>
<dbReference type="InterPro" id="IPR013986">
    <property type="entry name" value="DExx_box_DNA_helicase_dom_sf"/>
</dbReference>
<dbReference type="Pfam" id="PF00580">
    <property type="entry name" value="UvrD-helicase"/>
    <property type="match status" value="1"/>
</dbReference>
<evidence type="ECO:0000256" key="13">
    <source>
        <dbReference type="ARBA" id="ARBA00034808"/>
    </source>
</evidence>
<keyword evidence="9" id="KW-0238">DNA-binding</keyword>
<evidence type="ECO:0000256" key="4">
    <source>
        <dbReference type="ARBA" id="ARBA00022763"/>
    </source>
</evidence>
<gene>
    <name evidence="18" type="ORF">BSZ39_08430</name>
</gene>
<evidence type="ECO:0000259" key="16">
    <source>
        <dbReference type="PROSITE" id="PS51198"/>
    </source>
</evidence>
<dbReference type="AlphaFoldDB" id="A0A1Q5Q1C3"/>
<evidence type="ECO:0000256" key="5">
    <source>
        <dbReference type="ARBA" id="ARBA00022801"/>
    </source>
</evidence>
<dbReference type="SUPFAM" id="SSF52540">
    <property type="entry name" value="P-loop containing nucleoside triphosphate hydrolases"/>
    <property type="match status" value="1"/>
</dbReference>
<keyword evidence="19" id="KW-1185">Reference proteome</keyword>
<dbReference type="PROSITE" id="PS51217">
    <property type="entry name" value="UVRD_HELICASE_CTER"/>
    <property type="match status" value="1"/>
</dbReference>
<evidence type="ECO:0000313" key="19">
    <source>
        <dbReference type="Proteomes" id="UP000185628"/>
    </source>
</evidence>
<comment type="caution">
    <text evidence="18">The sequence shown here is derived from an EMBL/GenBank/DDBJ whole genome shotgun (WGS) entry which is preliminary data.</text>
</comment>
<dbReference type="Gene3D" id="1.10.10.160">
    <property type="match status" value="1"/>
</dbReference>
<feature type="domain" description="UvrD-like helicase ATP-binding" evidence="16">
    <location>
        <begin position="16"/>
        <end position="374"/>
    </location>
</feature>
<evidence type="ECO:0000256" key="15">
    <source>
        <dbReference type="PROSITE-ProRule" id="PRU00560"/>
    </source>
</evidence>
<keyword evidence="5 15" id="KW-0378">Hydrolase</keyword>
<keyword evidence="2" id="KW-0540">Nuclease</keyword>
<evidence type="ECO:0000256" key="7">
    <source>
        <dbReference type="ARBA" id="ARBA00022839"/>
    </source>
</evidence>
<dbReference type="Gene3D" id="3.40.50.300">
    <property type="entry name" value="P-loop containing nucleotide triphosphate hydrolases"/>
    <property type="match status" value="3"/>
</dbReference>
<evidence type="ECO:0000256" key="10">
    <source>
        <dbReference type="ARBA" id="ARBA00023204"/>
    </source>
</evidence>
<dbReference type="InterPro" id="IPR027417">
    <property type="entry name" value="P-loop_NTPase"/>
</dbReference>